<feature type="transmembrane region" description="Helical" evidence="5">
    <location>
        <begin position="12"/>
        <end position="32"/>
    </location>
</feature>
<dbReference type="InterPro" id="IPR018499">
    <property type="entry name" value="Tetraspanin/Peripherin"/>
</dbReference>
<dbReference type="SUPFAM" id="SSF48652">
    <property type="entry name" value="Tetraspanin"/>
    <property type="match status" value="1"/>
</dbReference>
<feature type="transmembrane region" description="Helical" evidence="5">
    <location>
        <begin position="79"/>
        <end position="103"/>
    </location>
</feature>
<feature type="transmembrane region" description="Helical" evidence="5">
    <location>
        <begin position="52"/>
        <end position="72"/>
    </location>
</feature>
<gene>
    <name evidence="6" type="ORF">Q5P01_003538</name>
</gene>
<dbReference type="EMBL" id="JAUPFM010000002">
    <property type="protein sequence ID" value="KAK2858918.1"/>
    <property type="molecule type" value="Genomic_DNA"/>
</dbReference>
<feature type="transmembrane region" description="Helical" evidence="5">
    <location>
        <begin position="210"/>
        <end position="233"/>
    </location>
</feature>
<evidence type="ECO:0000313" key="7">
    <source>
        <dbReference type="Proteomes" id="UP001187415"/>
    </source>
</evidence>
<dbReference type="GO" id="GO:0016020">
    <property type="term" value="C:membrane"/>
    <property type="evidence" value="ECO:0007669"/>
    <property type="project" value="UniProtKB-SubCell"/>
</dbReference>
<evidence type="ECO:0000256" key="1">
    <source>
        <dbReference type="ARBA" id="ARBA00004141"/>
    </source>
</evidence>
<accession>A0AA88NG59</accession>
<name>A0AA88NG59_CHASR</name>
<dbReference type="AlphaFoldDB" id="A0AA88NG59"/>
<dbReference type="Pfam" id="PF00335">
    <property type="entry name" value="Tetraspanin"/>
    <property type="match status" value="1"/>
</dbReference>
<evidence type="ECO:0008006" key="8">
    <source>
        <dbReference type="Google" id="ProtNLM"/>
    </source>
</evidence>
<evidence type="ECO:0000256" key="5">
    <source>
        <dbReference type="SAM" id="Phobius"/>
    </source>
</evidence>
<keyword evidence="4 5" id="KW-0472">Membrane</keyword>
<evidence type="ECO:0000256" key="2">
    <source>
        <dbReference type="ARBA" id="ARBA00022692"/>
    </source>
</evidence>
<proteinExistence type="predicted"/>
<evidence type="ECO:0000256" key="3">
    <source>
        <dbReference type="ARBA" id="ARBA00022989"/>
    </source>
</evidence>
<dbReference type="Gene3D" id="1.10.1450.10">
    <property type="entry name" value="Tetraspanin"/>
    <property type="match status" value="1"/>
</dbReference>
<dbReference type="InterPro" id="IPR008952">
    <property type="entry name" value="Tetraspanin_EC2_sf"/>
</dbReference>
<comment type="caution">
    <text evidence="6">The sequence shown here is derived from an EMBL/GenBank/DDBJ whole genome shotgun (WGS) entry which is preliminary data.</text>
</comment>
<reference evidence="6" key="1">
    <citation type="submission" date="2023-07" db="EMBL/GenBank/DDBJ databases">
        <title>Chromosome-level Genome Assembly of Striped Snakehead (Channa striata).</title>
        <authorList>
            <person name="Liu H."/>
        </authorList>
    </citation>
    <scope>NUCLEOTIDE SEQUENCE</scope>
    <source>
        <strain evidence="6">Gz</strain>
        <tissue evidence="6">Muscle</tissue>
    </source>
</reference>
<comment type="subcellular location">
    <subcellularLocation>
        <location evidence="1">Membrane</location>
        <topology evidence="1">Multi-pass membrane protein</topology>
    </subcellularLocation>
</comment>
<protein>
    <recommendedName>
        <fullName evidence="8">Tetraspanin</fullName>
    </recommendedName>
</protein>
<evidence type="ECO:0000313" key="6">
    <source>
        <dbReference type="EMBL" id="KAK2858918.1"/>
    </source>
</evidence>
<organism evidence="6 7">
    <name type="scientific">Channa striata</name>
    <name type="common">Snakehead murrel</name>
    <name type="synonym">Ophicephalus striatus</name>
    <dbReference type="NCBI Taxonomy" id="64152"/>
    <lineage>
        <taxon>Eukaryota</taxon>
        <taxon>Metazoa</taxon>
        <taxon>Chordata</taxon>
        <taxon>Craniata</taxon>
        <taxon>Vertebrata</taxon>
        <taxon>Euteleostomi</taxon>
        <taxon>Actinopterygii</taxon>
        <taxon>Neopterygii</taxon>
        <taxon>Teleostei</taxon>
        <taxon>Neoteleostei</taxon>
        <taxon>Acanthomorphata</taxon>
        <taxon>Anabantaria</taxon>
        <taxon>Anabantiformes</taxon>
        <taxon>Channoidei</taxon>
        <taxon>Channidae</taxon>
        <taxon>Channa</taxon>
    </lineage>
</organism>
<keyword evidence="3 5" id="KW-1133">Transmembrane helix</keyword>
<keyword evidence="7" id="KW-1185">Reference proteome</keyword>
<dbReference type="Proteomes" id="UP001187415">
    <property type="component" value="Unassembled WGS sequence"/>
</dbReference>
<evidence type="ECO:0000256" key="4">
    <source>
        <dbReference type="ARBA" id="ARBA00023136"/>
    </source>
</evidence>
<sequence>MGKVNVWLKRSYIILTVLIGTISALLLAFTLFSHGYMHEDEEIERVLGSLQIMYGISIGTMALAIIGVFGACKEKKWALIVFAVGMILGSLFMLLLEILALIARPMIAADGKHHYLDLLPLSNASENSVTHLNQIEMNFECCGLDQGYLDWGYDIPESCVCNEESKHPCVAAPRNSSLFKQRSSDMPIMIYEEPCLQYITAHIYFVINNMIGIMLGITLLLILSVVTCVLILCQLNRKLTTPTMVYSQEATAGNYAILTEAAELT</sequence>
<keyword evidence="2 5" id="KW-0812">Transmembrane</keyword>